<organism evidence="2 3">
    <name type="scientific">Vigna mungo</name>
    <name type="common">Black gram</name>
    <name type="synonym">Phaseolus mungo</name>
    <dbReference type="NCBI Taxonomy" id="3915"/>
    <lineage>
        <taxon>Eukaryota</taxon>
        <taxon>Viridiplantae</taxon>
        <taxon>Streptophyta</taxon>
        <taxon>Embryophyta</taxon>
        <taxon>Tracheophyta</taxon>
        <taxon>Spermatophyta</taxon>
        <taxon>Magnoliopsida</taxon>
        <taxon>eudicotyledons</taxon>
        <taxon>Gunneridae</taxon>
        <taxon>Pentapetalae</taxon>
        <taxon>rosids</taxon>
        <taxon>fabids</taxon>
        <taxon>Fabales</taxon>
        <taxon>Fabaceae</taxon>
        <taxon>Papilionoideae</taxon>
        <taxon>50 kb inversion clade</taxon>
        <taxon>NPAAA clade</taxon>
        <taxon>indigoferoid/millettioid clade</taxon>
        <taxon>Phaseoleae</taxon>
        <taxon>Vigna</taxon>
    </lineage>
</organism>
<proteinExistence type="predicted"/>
<protein>
    <submittedName>
        <fullName evidence="2">Uncharacterized protein</fullName>
    </submittedName>
</protein>
<reference evidence="2 3" key="1">
    <citation type="journal article" date="2023" name="Life. Sci Alliance">
        <title>Evolutionary insights into 3D genome organization and epigenetic landscape of Vigna mungo.</title>
        <authorList>
            <person name="Junaid A."/>
            <person name="Singh B."/>
            <person name="Bhatia S."/>
        </authorList>
    </citation>
    <scope>NUCLEOTIDE SEQUENCE [LARGE SCALE GENOMIC DNA]</scope>
    <source>
        <strain evidence="2">Urdbean</strain>
    </source>
</reference>
<feature type="compositionally biased region" description="Polar residues" evidence="1">
    <location>
        <begin position="59"/>
        <end position="76"/>
    </location>
</feature>
<dbReference type="AlphaFoldDB" id="A0AAQ3RH54"/>
<evidence type="ECO:0000256" key="1">
    <source>
        <dbReference type="SAM" id="MobiDB-lite"/>
    </source>
</evidence>
<dbReference type="EMBL" id="CP144691">
    <property type="protein sequence ID" value="WVY92593.1"/>
    <property type="molecule type" value="Genomic_DNA"/>
</dbReference>
<accession>A0AAQ3RH54</accession>
<gene>
    <name evidence="2" type="ORF">V8G54_031681</name>
</gene>
<evidence type="ECO:0000313" key="3">
    <source>
        <dbReference type="Proteomes" id="UP001374535"/>
    </source>
</evidence>
<dbReference type="Proteomes" id="UP001374535">
    <property type="component" value="Chromosome 10"/>
</dbReference>
<name>A0AAQ3RH54_VIGMU</name>
<sequence length="101" mass="11480">MGYPQTHSPFVLWQALTAVSFAVNPPRLPFAQFTSYKQAHTHFHTHKQYSSYTEEKNANTDPSYAPHSTQTPTGQMFSKKKKEELQTDSSWTGWKGGQEDG</sequence>
<keyword evidence="3" id="KW-1185">Reference proteome</keyword>
<feature type="region of interest" description="Disordered" evidence="1">
    <location>
        <begin position="47"/>
        <end position="101"/>
    </location>
</feature>
<evidence type="ECO:0000313" key="2">
    <source>
        <dbReference type="EMBL" id="WVY92593.1"/>
    </source>
</evidence>